<proteinExistence type="predicted"/>
<protein>
    <submittedName>
        <fullName evidence="3">Alpha/beta-hydrolase</fullName>
    </submittedName>
</protein>
<evidence type="ECO:0000313" key="3">
    <source>
        <dbReference type="EMBL" id="THU99469.1"/>
    </source>
</evidence>
<keyword evidence="4" id="KW-1185">Reference proteome</keyword>
<evidence type="ECO:0000313" key="4">
    <source>
        <dbReference type="Proteomes" id="UP000297245"/>
    </source>
</evidence>
<name>A0A4S8MAN8_DENBC</name>
<feature type="signal peptide" evidence="1">
    <location>
        <begin position="1"/>
        <end position="24"/>
    </location>
</feature>
<keyword evidence="3" id="KW-0378">Hydrolase</keyword>
<evidence type="ECO:0000256" key="1">
    <source>
        <dbReference type="SAM" id="SignalP"/>
    </source>
</evidence>
<feature type="domain" description="AB hydrolase-1" evidence="2">
    <location>
        <begin position="111"/>
        <end position="364"/>
    </location>
</feature>
<dbReference type="EMBL" id="ML179119">
    <property type="protein sequence ID" value="THU99469.1"/>
    <property type="molecule type" value="Genomic_DNA"/>
</dbReference>
<dbReference type="InterPro" id="IPR000073">
    <property type="entry name" value="AB_hydrolase_1"/>
</dbReference>
<keyword evidence="1" id="KW-0732">Signal</keyword>
<dbReference type="Proteomes" id="UP000297245">
    <property type="component" value="Unassembled WGS sequence"/>
</dbReference>
<evidence type="ECO:0000259" key="2">
    <source>
        <dbReference type="Pfam" id="PF12697"/>
    </source>
</evidence>
<dbReference type="Pfam" id="PF12697">
    <property type="entry name" value="Abhydrolase_6"/>
    <property type="match status" value="1"/>
</dbReference>
<sequence length="380" mass="40797">MRGIRILNISWAIVFATLFHSYSAQTTSPSYQCSEFFVPVNVSAQTVQLNVTNPQNQFELTNLLTQMAYTNATIDQDVTIGPATVNDTFNIWSQLCIPNDFAADGVVEFTAHGSTFNHTYWNFRNGTGYNYAEAALRSGHAIFMYDGLGEGASDKPDGIQKVQIGTEIAVAVALVKQLPSLLSFGKIVGVGHAHGSVVLIAALAQEGNLFDATVLTSISSTTAGLSAGLAGMDIEIATEAAPEIWQNLESSYAVTGGFTNDQIGYYLYPFFDTDVFVEMQSGRGLVTLGVLLTLPANSVAQEYTNPVLVVTGDHDFFMCGGVCDVAVGDFPSMPATVQSLFPSASNFTVMIPENTGHVMFMHLSGPDIIQSIQDWMDGTV</sequence>
<dbReference type="InterPro" id="IPR029058">
    <property type="entry name" value="AB_hydrolase_fold"/>
</dbReference>
<feature type="chain" id="PRO_5020957563" evidence="1">
    <location>
        <begin position="25"/>
        <end position="380"/>
    </location>
</feature>
<gene>
    <name evidence="3" type="ORF">K435DRAFT_855658</name>
</gene>
<accession>A0A4S8MAN8</accession>
<organism evidence="3 4">
    <name type="scientific">Dendrothele bispora (strain CBS 962.96)</name>
    <dbReference type="NCBI Taxonomy" id="1314807"/>
    <lineage>
        <taxon>Eukaryota</taxon>
        <taxon>Fungi</taxon>
        <taxon>Dikarya</taxon>
        <taxon>Basidiomycota</taxon>
        <taxon>Agaricomycotina</taxon>
        <taxon>Agaricomycetes</taxon>
        <taxon>Agaricomycetidae</taxon>
        <taxon>Agaricales</taxon>
        <taxon>Agaricales incertae sedis</taxon>
        <taxon>Dendrothele</taxon>
    </lineage>
</organism>
<reference evidence="3 4" key="1">
    <citation type="journal article" date="2019" name="Nat. Ecol. Evol.">
        <title>Megaphylogeny resolves global patterns of mushroom evolution.</title>
        <authorList>
            <person name="Varga T."/>
            <person name="Krizsan K."/>
            <person name="Foldi C."/>
            <person name="Dima B."/>
            <person name="Sanchez-Garcia M."/>
            <person name="Sanchez-Ramirez S."/>
            <person name="Szollosi G.J."/>
            <person name="Szarkandi J.G."/>
            <person name="Papp V."/>
            <person name="Albert L."/>
            <person name="Andreopoulos W."/>
            <person name="Angelini C."/>
            <person name="Antonin V."/>
            <person name="Barry K.W."/>
            <person name="Bougher N.L."/>
            <person name="Buchanan P."/>
            <person name="Buyck B."/>
            <person name="Bense V."/>
            <person name="Catcheside P."/>
            <person name="Chovatia M."/>
            <person name="Cooper J."/>
            <person name="Damon W."/>
            <person name="Desjardin D."/>
            <person name="Finy P."/>
            <person name="Geml J."/>
            <person name="Haridas S."/>
            <person name="Hughes K."/>
            <person name="Justo A."/>
            <person name="Karasinski D."/>
            <person name="Kautmanova I."/>
            <person name="Kiss B."/>
            <person name="Kocsube S."/>
            <person name="Kotiranta H."/>
            <person name="LaButti K.M."/>
            <person name="Lechner B.E."/>
            <person name="Liimatainen K."/>
            <person name="Lipzen A."/>
            <person name="Lukacs Z."/>
            <person name="Mihaltcheva S."/>
            <person name="Morgado L.N."/>
            <person name="Niskanen T."/>
            <person name="Noordeloos M.E."/>
            <person name="Ohm R.A."/>
            <person name="Ortiz-Santana B."/>
            <person name="Ovrebo C."/>
            <person name="Racz N."/>
            <person name="Riley R."/>
            <person name="Savchenko A."/>
            <person name="Shiryaev A."/>
            <person name="Soop K."/>
            <person name="Spirin V."/>
            <person name="Szebenyi C."/>
            <person name="Tomsovsky M."/>
            <person name="Tulloss R.E."/>
            <person name="Uehling J."/>
            <person name="Grigoriev I.V."/>
            <person name="Vagvolgyi C."/>
            <person name="Papp T."/>
            <person name="Martin F.M."/>
            <person name="Miettinen O."/>
            <person name="Hibbett D.S."/>
            <person name="Nagy L.G."/>
        </authorList>
    </citation>
    <scope>NUCLEOTIDE SEQUENCE [LARGE SCALE GENOMIC DNA]</scope>
    <source>
        <strain evidence="3 4">CBS 962.96</strain>
    </source>
</reference>
<dbReference type="GO" id="GO:0016787">
    <property type="term" value="F:hydrolase activity"/>
    <property type="evidence" value="ECO:0007669"/>
    <property type="project" value="UniProtKB-KW"/>
</dbReference>
<dbReference type="SUPFAM" id="SSF53474">
    <property type="entry name" value="alpha/beta-Hydrolases"/>
    <property type="match status" value="1"/>
</dbReference>
<dbReference type="AlphaFoldDB" id="A0A4S8MAN8"/>
<dbReference type="Gene3D" id="3.40.50.1820">
    <property type="entry name" value="alpha/beta hydrolase"/>
    <property type="match status" value="1"/>
</dbReference>
<dbReference type="OrthoDB" id="1743579at2759"/>